<organism evidence="1 2">
    <name type="scientific">Lapidilactobacillus achengensis</name>
    <dbReference type="NCBI Taxonomy" id="2486000"/>
    <lineage>
        <taxon>Bacteria</taxon>
        <taxon>Bacillati</taxon>
        <taxon>Bacillota</taxon>
        <taxon>Bacilli</taxon>
        <taxon>Lactobacillales</taxon>
        <taxon>Lactobacillaceae</taxon>
        <taxon>Lapidilactobacillus</taxon>
    </lineage>
</organism>
<feature type="non-terminal residue" evidence="1">
    <location>
        <position position="1"/>
    </location>
</feature>
<protein>
    <recommendedName>
        <fullName evidence="3">Transposase</fullName>
    </recommendedName>
</protein>
<dbReference type="RefSeq" id="WP_379861952.1">
    <property type="nucleotide sequence ID" value="NZ_JBHSSM010000036.1"/>
</dbReference>
<evidence type="ECO:0000313" key="1">
    <source>
        <dbReference type="EMBL" id="MFC6316337.1"/>
    </source>
</evidence>
<keyword evidence="2" id="KW-1185">Reference proteome</keyword>
<sequence>MALYLCTQKIDLAEKNKKIEHSQRKQNVRSSLFLDRQLWPSLKARFEDKPRPLRIGFKRCPPRSKQSAQRNGLTLSISLATALEAVFASETIA</sequence>
<reference evidence="2" key="1">
    <citation type="journal article" date="2019" name="Int. J. Syst. Evol. Microbiol.">
        <title>The Global Catalogue of Microorganisms (GCM) 10K type strain sequencing project: providing services to taxonomists for standard genome sequencing and annotation.</title>
        <authorList>
            <consortium name="The Broad Institute Genomics Platform"/>
            <consortium name="The Broad Institute Genome Sequencing Center for Infectious Disease"/>
            <person name="Wu L."/>
            <person name="Ma J."/>
        </authorList>
    </citation>
    <scope>NUCLEOTIDE SEQUENCE [LARGE SCALE GENOMIC DNA]</scope>
    <source>
        <strain evidence="2">CCM 8897</strain>
    </source>
</reference>
<dbReference type="EMBL" id="JBHSSM010000036">
    <property type="protein sequence ID" value="MFC6316337.1"/>
    <property type="molecule type" value="Genomic_DNA"/>
</dbReference>
<evidence type="ECO:0000313" key="2">
    <source>
        <dbReference type="Proteomes" id="UP001596310"/>
    </source>
</evidence>
<proteinExistence type="predicted"/>
<name>A0ABW1UQS5_9LACO</name>
<gene>
    <name evidence="1" type="ORF">ACFQHW_12265</name>
</gene>
<evidence type="ECO:0008006" key="3">
    <source>
        <dbReference type="Google" id="ProtNLM"/>
    </source>
</evidence>
<comment type="caution">
    <text evidence="1">The sequence shown here is derived from an EMBL/GenBank/DDBJ whole genome shotgun (WGS) entry which is preliminary data.</text>
</comment>
<dbReference type="Proteomes" id="UP001596310">
    <property type="component" value="Unassembled WGS sequence"/>
</dbReference>
<accession>A0ABW1UQS5</accession>